<dbReference type="STRING" id="29170.A0A368HCE1"/>
<dbReference type="AlphaFoldDB" id="A0A368HCE1"/>
<evidence type="ECO:0000313" key="1">
    <source>
        <dbReference type="EMBL" id="RCN53368.1"/>
    </source>
</evidence>
<gene>
    <name evidence="1" type="ORF">ANCCAN_00431</name>
</gene>
<name>A0A368HCE1_ANCCA</name>
<proteinExistence type="predicted"/>
<accession>A0A368HCE1</accession>
<reference evidence="1 2" key="1">
    <citation type="submission" date="2014-10" db="EMBL/GenBank/DDBJ databases">
        <title>Draft genome of the hookworm Ancylostoma caninum.</title>
        <authorList>
            <person name="Mitreva M."/>
        </authorList>
    </citation>
    <scope>NUCLEOTIDE SEQUENCE [LARGE SCALE GENOMIC DNA]</scope>
    <source>
        <strain evidence="1 2">Baltimore</strain>
    </source>
</reference>
<organism evidence="1 2">
    <name type="scientific">Ancylostoma caninum</name>
    <name type="common">Dog hookworm</name>
    <dbReference type="NCBI Taxonomy" id="29170"/>
    <lineage>
        <taxon>Eukaryota</taxon>
        <taxon>Metazoa</taxon>
        <taxon>Ecdysozoa</taxon>
        <taxon>Nematoda</taxon>
        <taxon>Chromadorea</taxon>
        <taxon>Rhabditida</taxon>
        <taxon>Rhabditina</taxon>
        <taxon>Rhabditomorpha</taxon>
        <taxon>Strongyloidea</taxon>
        <taxon>Ancylostomatidae</taxon>
        <taxon>Ancylostomatinae</taxon>
        <taxon>Ancylostoma</taxon>
    </lineage>
</organism>
<protein>
    <submittedName>
        <fullName evidence="1">Uncharacterized protein</fullName>
    </submittedName>
</protein>
<dbReference type="Proteomes" id="UP000252519">
    <property type="component" value="Unassembled WGS sequence"/>
</dbReference>
<dbReference type="OrthoDB" id="5807102at2759"/>
<keyword evidence="2" id="KW-1185">Reference proteome</keyword>
<evidence type="ECO:0000313" key="2">
    <source>
        <dbReference type="Proteomes" id="UP000252519"/>
    </source>
</evidence>
<comment type="caution">
    <text evidence="1">The sequence shown here is derived from an EMBL/GenBank/DDBJ whole genome shotgun (WGS) entry which is preliminary data.</text>
</comment>
<sequence length="80" mass="9296">MEKALVKYRSALVYHVKCSYPKLEHEAVMERIQALVGVLPYMEMLNEIDKAHLTRIVLDNKGDMRGRLTNEIHVNSTRVE</sequence>
<dbReference type="EMBL" id="JOJR01000002">
    <property type="protein sequence ID" value="RCN53368.1"/>
    <property type="molecule type" value="Genomic_DNA"/>
</dbReference>